<dbReference type="PANTHER" id="PTHR31278">
    <property type="entry name" value="CHCHD1"/>
    <property type="match status" value="1"/>
</dbReference>
<dbReference type="GO" id="GO:0032543">
    <property type="term" value="P:mitochondrial translation"/>
    <property type="evidence" value="ECO:0007669"/>
    <property type="project" value="InterPro"/>
</dbReference>
<dbReference type="SUPFAM" id="SSF47072">
    <property type="entry name" value="Cysteine alpha-hairpin motif"/>
    <property type="match status" value="1"/>
</dbReference>
<organism evidence="3">
    <name type="scientific">Clastoptera arizonana</name>
    <name type="common">Arizona spittle bug</name>
    <dbReference type="NCBI Taxonomy" id="38151"/>
    <lineage>
        <taxon>Eukaryota</taxon>
        <taxon>Metazoa</taxon>
        <taxon>Ecdysozoa</taxon>
        <taxon>Arthropoda</taxon>
        <taxon>Hexapoda</taxon>
        <taxon>Insecta</taxon>
        <taxon>Pterygota</taxon>
        <taxon>Neoptera</taxon>
        <taxon>Paraneoptera</taxon>
        <taxon>Hemiptera</taxon>
        <taxon>Auchenorrhyncha</taxon>
        <taxon>Cercopoidea</taxon>
        <taxon>Clastopteridae</taxon>
        <taxon>Clastoptera</taxon>
    </lineage>
</organism>
<accession>A0A1B6CUY9</accession>
<dbReference type="Pfam" id="PF06747">
    <property type="entry name" value="CHCH"/>
    <property type="match status" value="1"/>
</dbReference>
<dbReference type="GO" id="GO:0005654">
    <property type="term" value="C:nucleoplasm"/>
    <property type="evidence" value="ECO:0007669"/>
    <property type="project" value="TreeGrafter"/>
</dbReference>
<dbReference type="GO" id="GO:0005761">
    <property type="term" value="C:mitochondrial ribosome"/>
    <property type="evidence" value="ECO:0007669"/>
    <property type="project" value="InterPro"/>
</dbReference>
<dbReference type="InterPro" id="IPR009069">
    <property type="entry name" value="Cys_alpha_HP_mot_SF"/>
</dbReference>
<evidence type="ECO:0000259" key="2">
    <source>
        <dbReference type="Pfam" id="PF06747"/>
    </source>
</evidence>
<dbReference type="EMBL" id="GEDC01019949">
    <property type="protein sequence ID" value="JAS17349.1"/>
    <property type="molecule type" value="Transcribed_RNA"/>
</dbReference>
<evidence type="ECO:0000313" key="3">
    <source>
        <dbReference type="EMBL" id="JAS17349.1"/>
    </source>
</evidence>
<reference evidence="3" key="1">
    <citation type="submission" date="2015-12" db="EMBL/GenBank/DDBJ databases">
        <title>De novo transcriptome assembly of four potential Pierce s Disease insect vectors from Arizona vineyards.</title>
        <authorList>
            <person name="Tassone E.E."/>
        </authorList>
    </citation>
    <scope>NUCLEOTIDE SEQUENCE</scope>
</reference>
<gene>
    <name evidence="3" type="ORF">g.4783</name>
</gene>
<protein>
    <recommendedName>
        <fullName evidence="2">CHCH domain-containing protein</fullName>
    </recommendedName>
</protein>
<name>A0A1B6CUY9_9HEMI</name>
<dbReference type="AlphaFoldDB" id="A0A1B6CUY9"/>
<proteinExistence type="predicted"/>
<dbReference type="GO" id="GO:0003723">
    <property type="term" value="F:RNA binding"/>
    <property type="evidence" value="ECO:0007669"/>
    <property type="project" value="TreeGrafter"/>
</dbReference>
<sequence length="115" mass="13264">MRITPAVLKRSWLPAEKVEFQEILPLKLKTSVSGKGEKSNNVACIQEMTILFSCLKQNDFDQGKCNSEINNFQKCYSVFCKEKFERKELDKKGLMSPGSKDLNHKQLSYLLKKFP</sequence>
<keyword evidence="1" id="KW-1015">Disulfide bond</keyword>
<dbReference type="PANTHER" id="PTHR31278:SF2">
    <property type="entry name" value="SMALL RIBOSOMAL SUBUNIT PROTEIN MS37"/>
    <property type="match status" value="1"/>
</dbReference>
<dbReference type="InterPro" id="IPR033620">
    <property type="entry name" value="Ribosomal_mS37_met"/>
</dbReference>
<feature type="domain" description="CHCH" evidence="2">
    <location>
        <begin position="44"/>
        <end position="76"/>
    </location>
</feature>
<dbReference type="InterPro" id="IPR010625">
    <property type="entry name" value="CHCH"/>
</dbReference>
<evidence type="ECO:0000256" key="1">
    <source>
        <dbReference type="ARBA" id="ARBA00023157"/>
    </source>
</evidence>